<name>A0ABN6ZB59_9FIRM</name>
<evidence type="ECO:0000313" key="3">
    <source>
        <dbReference type="Proteomes" id="UP001432099"/>
    </source>
</evidence>
<keyword evidence="1" id="KW-1133">Transmembrane helix</keyword>
<accession>A0ABN6ZB59</accession>
<dbReference type="RefSeq" id="WP_237658919.1">
    <property type="nucleotide sequence ID" value="NZ_AP028127.1"/>
</dbReference>
<reference evidence="2" key="1">
    <citation type="journal article" date="2024" name="Int. J. Syst. Evol. Microbiol.">
        <title>Turicibacter faecis sp. nov., isolated from faeces of heart failure mouse model.</title>
        <authorList>
            <person name="Imamura Y."/>
            <person name="Motooka D."/>
            <person name="Nakajima Y."/>
            <person name="Ito S."/>
            <person name="Kitakaze M."/>
            <person name="Iida T."/>
            <person name="Nakamura S."/>
        </authorList>
    </citation>
    <scope>NUCLEOTIDE SEQUENCE</scope>
    <source>
        <strain evidence="2">TC023</strain>
    </source>
</reference>
<dbReference type="EMBL" id="AP028127">
    <property type="protein sequence ID" value="BEH91102.1"/>
    <property type="molecule type" value="Genomic_DNA"/>
</dbReference>
<sequence>MYLLLNEVSSKYAKCFSLVLLTYFFMMALQLLSSIIGQITNVFLDFNIGQQYVTIIIRLIGIVYYAEFVSFLLAETSLGNVGKMFEYIVKLYLIGYSLPMIIKLFELILSVV</sequence>
<feature type="transmembrane region" description="Helical" evidence="1">
    <location>
        <begin position="52"/>
        <end position="75"/>
    </location>
</feature>
<gene>
    <name evidence="2" type="ORF">T23_12040</name>
</gene>
<organism evidence="2 3">
    <name type="scientific">Turicibacter faecis</name>
    <dbReference type="NCBI Taxonomy" id="2963365"/>
    <lineage>
        <taxon>Bacteria</taxon>
        <taxon>Bacillati</taxon>
        <taxon>Bacillota</taxon>
        <taxon>Erysipelotrichia</taxon>
        <taxon>Erysipelotrichales</taxon>
        <taxon>Turicibacteraceae</taxon>
        <taxon>Turicibacter</taxon>
    </lineage>
</organism>
<keyword evidence="3" id="KW-1185">Reference proteome</keyword>
<dbReference type="Proteomes" id="UP001432099">
    <property type="component" value="Chromosome"/>
</dbReference>
<feature type="transmembrane region" description="Helical" evidence="1">
    <location>
        <begin position="87"/>
        <end position="109"/>
    </location>
</feature>
<evidence type="ECO:0000313" key="2">
    <source>
        <dbReference type="EMBL" id="BEH91102.1"/>
    </source>
</evidence>
<keyword evidence="1" id="KW-0812">Transmembrane</keyword>
<feature type="transmembrane region" description="Helical" evidence="1">
    <location>
        <begin position="12"/>
        <end position="32"/>
    </location>
</feature>
<protein>
    <recommendedName>
        <fullName evidence="4">Stage III sporulation protein AD</fullName>
    </recommendedName>
</protein>
<keyword evidence="1" id="KW-0472">Membrane</keyword>
<proteinExistence type="predicted"/>
<evidence type="ECO:0008006" key="4">
    <source>
        <dbReference type="Google" id="ProtNLM"/>
    </source>
</evidence>
<evidence type="ECO:0000256" key="1">
    <source>
        <dbReference type="SAM" id="Phobius"/>
    </source>
</evidence>